<feature type="region of interest" description="Disordered" evidence="1">
    <location>
        <begin position="745"/>
        <end position="812"/>
    </location>
</feature>
<comment type="caution">
    <text evidence="2">The sequence shown here is derived from an EMBL/GenBank/DDBJ whole genome shotgun (WGS) entry which is preliminary data.</text>
</comment>
<feature type="region of interest" description="Disordered" evidence="1">
    <location>
        <begin position="546"/>
        <end position="595"/>
    </location>
</feature>
<feature type="compositionally biased region" description="Basic and acidic residues" evidence="1">
    <location>
        <begin position="566"/>
        <end position="579"/>
    </location>
</feature>
<dbReference type="EMBL" id="MU150229">
    <property type="protein sequence ID" value="KAF9469963.1"/>
    <property type="molecule type" value="Genomic_DNA"/>
</dbReference>
<dbReference type="OrthoDB" id="3357439at2759"/>
<feature type="region of interest" description="Disordered" evidence="1">
    <location>
        <begin position="983"/>
        <end position="1032"/>
    </location>
</feature>
<feature type="region of interest" description="Disordered" evidence="1">
    <location>
        <begin position="603"/>
        <end position="622"/>
    </location>
</feature>
<feature type="compositionally biased region" description="Polar residues" evidence="1">
    <location>
        <begin position="141"/>
        <end position="155"/>
    </location>
</feature>
<sequence length="1032" mass="112598">MERNKKRKREVDNPRITYHALTRTFDRLFKEESLAEMKEAARRKLGISLGTPIRLAQIRDGKFIDLDDDDDFDALYAVAHSTSLVNVQVTVGPEATMPESDNPPKKQKRKEIKSAVVQPDNGTPELEARGQLVQTEMLSTNRQADPGTGDTSILESVSVPPKKRRKKKASNTADTNEAYPQGTPTTSSAEILVPEIIQLSTIGPKKDVVTTEQEKGASGSKNARRRKQKLSQLQPPQVRRGEMDPGAQEIMINERTREYPMGESPEVREVPFAEQLVGAISESNVINQRHSGASSVTDKARSGIREKHKTNPRVAVISTASVKGKLHRKNRFISDVDESEQQEVRITTDSNKPNGAAIRKSKAQGKASKTDELEAANADVKATALRILASKRALLAEEIASNVRGTQQPPRAPDGPESGDIHCGHPLDSLSQRKAFDDGSPRVVAAIAGNTSIPELSVPPPLAEPRSAALEYVPPPILNSMATQHSSSDSESTSDASGISLSHDAPDIHKSMVTPTILESTYTNVDLEALIRGPKIPLIVADITSPNFSDEEEQEEHLELEEDTQEEHSNRRSALQDRDSSEEETGDEVDDGDPSMRTIIEEKQLPSAMETQPTSPQGNSNPVTPYWVIDSPGPSLGVEGFGHTSFEGDSDTVFEMTKEEATRSSDVIHNPGVKHLTGNSTNTPPITQALPDELLPTQLITTGSGLTGSAEFSKKLPNILPSIEIKTPDTPRRNGVIQRMRGRDGKIGQGKIDSTTPLKFQRSGEPGTQRAIAKRTRSNTSSRLIQPLQVREGDASHNNHSFASVPPANGKVQQTTIAGAPTLPLASPIGTSAKELSEAQSSVQKSIPLDTWVTLKLSSPLLDADSTTMIDELESSSSVKGSPLFSRHSSPKEPLFILTESQAPFPYSQWTGMAPKEDLEVVSNDSDDEEMMDVPIRTRSQISNISKYNTYRKLTDITSQQTLFTTPPMLQSTLPRSTKHRLADLYGPRSQKEGNESESDPDPDSDSDVSVSQEKSHIPEGRRAGVVQKRKK</sequence>
<feature type="region of interest" description="Disordered" evidence="1">
    <location>
        <begin position="141"/>
        <end position="191"/>
    </location>
</feature>
<feature type="compositionally biased region" description="Basic and acidic residues" evidence="1">
    <location>
        <begin position="1014"/>
        <end position="1023"/>
    </location>
</feature>
<reference evidence="2" key="1">
    <citation type="submission" date="2020-11" db="EMBL/GenBank/DDBJ databases">
        <authorList>
            <consortium name="DOE Joint Genome Institute"/>
            <person name="Ahrendt S."/>
            <person name="Riley R."/>
            <person name="Andreopoulos W."/>
            <person name="Labutti K."/>
            <person name="Pangilinan J."/>
            <person name="Ruiz-Duenas F.J."/>
            <person name="Barrasa J.M."/>
            <person name="Sanchez-Garcia M."/>
            <person name="Camarero S."/>
            <person name="Miyauchi S."/>
            <person name="Serrano A."/>
            <person name="Linde D."/>
            <person name="Babiker R."/>
            <person name="Drula E."/>
            <person name="Ayuso-Fernandez I."/>
            <person name="Pacheco R."/>
            <person name="Padilla G."/>
            <person name="Ferreira P."/>
            <person name="Barriuso J."/>
            <person name="Kellner H."/>
            <person name="Castanera R."/>
            <person name="Alfaro M."/>
            <person name="Ramirez L."/>
            <person name="Pisabarro A.G."/>
            <person name="Kuo A."/>
            <person name="Tritt A."/>
            <person name="Lipzen A."/>
            <person name="He G."/>
            <person name="Yan M."/>
            <person name="Ng V."/>
            <person name="Cullen D."/>
            <person name="Martin F."/>
            <person name="Rosso M.-N."/>
            <person name="Henrissat B."/>
            <person name="Hibbett D."/>
            <person name="Martinez A.T."/>
            <person name="Grigoriev I.V."/>
        </authorList>
    </citation>
    <scope>NUCLEOTIDE SEQUENCE</scope>
    <source>
        <strain evidence="2">CBS 247.69</strain>
    </source>
</reference>
<name>A0A9P5YJA0_9AGAR</name>
<dbReference type="Proteomes" id="UP000807353">
    <property type="component" value="Unassembled WGS sequence"/>
</dbReference>
<feature type="compositionally biased region" description="Acidic residues" evidence="1">
    <location>
        <begin position="549"/>
        <end position="565"/>
    </location>
</feature>
<feature type="compositionally biased region" description="Acidic residues" evidence="1">
    <location>
        <begin position="996"/>
        <end position="1007"/>
    </location>
</feature>
<feature type="compositionally biased region" description="Low complexity" evidence="1">
    <location>
        <begin position="486"/>
        <end position="500"/>
    </location>
</feature>
<dbReference type="AlphaFoldDB" id="A0A9P5YJA0"/>
<evidence type="ECO:0000313" key="3">
    <source>
        <dbReference type="Proteomes" id="UP000807353"/>
    </source>
</evidence>
<feature type="region of interest" description="Disordered" evidence="1">
    <location>
        <begin position="479"/>
        <end position="507"/>
    </location>
</feature>
<feature type="region of interest" description="Disordered" evidence="1">
    <location>
        <begin position="207"/>
        <end position="247"/>
    </location>
</feature>
<feature type="region of interest" description="Disordered" evidence="1">
    <location>
        <begin position="94"/>
        <end position="125"/>
    </location>
</feature>
<organism evidence="2 3">
    <name type="scientific">Collybia nuda</name>
    <dbReference type="NCBI Taxonomy" id="64659"/>
    <lineage>
        <taxon>Eukaryota</taxon>
        <taxon>Fungi</taxon>
        <taxon>Dikarya</taxon>
        <taxon>Basidiomycota</taxon>
        <taxon>Agaricomycotina</taxon>
        <taxon>Agaricomycetes</taxon>
        <taxon>Agaricomycetidae</taxon>
        <taxon>Agaricales</taxon>
        <taxon>Tricholomatineae</taxon>
        <taxon>Clitocybaceae</taxon>
        <taxon>Collybia</taxon>
    </lineage>
</organism>
<feature type="region of interest" description="Disordered" evidence="1">
    <location>
        <begin position="341"/>
        <end position="373"/>
    </location>
</feature>
<proteinExistence type="predicted"/>
<feature type="compositionally biased region" description="Polar residues" evidence="1">
    <location>
        <begin position="344"/>
        <end position="353"/>
    </location>
</feature>
<feature type="compositionally biased region" description="Polar residues" evidence="1">
    <location>
        <begin position="609"/>
        <end position="622"/>
    </location>
</feature>
<evidence type="ECO:0000313" key="2">
    <source>
        <dbReference type="EMBL" id="KAF9469963.1"/>
    </source>
</evidence>
<gene>
    <name evidence="2" type="ORF">BDZ94DRAFT_1317052</name>
</gene>
<feature type="region of interest" description="Disordered" evidence="1">
    <location>
        <begin position="400"/>
        <end position="419"/>
    </location>
</feature>
<protein>
    <submittedName>
        <fullName evidence="2">Uncharacterized protein</fullName>
    </submittedName>
</protein>
<feature type="compositionally biased region" description="Acidic residues" evidence="1">
    <location>
        <begin position="580"/>
        <end position="593"/>
    </location>
</feature>
<keyword evidence="3" id="KW-1185">Reference proteome</keyword>
<evidence type="ECO:0000256" key="1">
    <source>
        <dbReference type="SAM" id="MobiDB-lite"/>
    </source>
</evidence>
<accession>A0A9P5YJA0</accession>